<keyword evidence="1" id="KW-0472">Membrane</keyword>
<organism evidence="2 3">
    <name type="scientific">Syntrophotalea acetylenica</name>
    <name type="common">Pelobacter acetylenicus</name>
    <dbReference type="NCBI Taxonomy" id="29542"/>
    <lineage>
        <taxon>Bacteria</taxon>
        <taxon>Pseudomonadati</taxon>
        <taxon>Thermodesulfobacteriota</taxon>
        <taxon>Desulfuromonadia</taxon>
        <taxon>Desulfuromonadales</taxon>
        <taxon>Syntrophotaleaceae</taxon>
        <taxon>Syntrophotalea</taxon>
    </lineage>
</organism>
<sequence length="84" mass="9864">MSWLDTFNPLTHVENAEYANFWQTLFATIFLGFWSRAFAVAFLALSFWYGIRRRNFIVGFWTFLIAGFIAYGAALFRFFGLLAR</sequence>
<accession>A0A1L3GDF4</accession>
<dbReference type="OrthoDB" id="5397387at2"/>
<evidence type="ECO:0000313" key="2">
    <source>
        <dbReference type="EMBL" id="APG23982.1"/>
    </source>
</evidence>
<dbReference type="RefSeq" id="WP_072285798.1">
    <property type="nucleotide sequence ID" value="NZ_CP015455.1"/>
</dbReference>
<gene>
    <name evidence="2" type="ORF">A7E75_02305</name>
</gene>
<reference evidence="2 3" key="1">
    <citation type="journal article" date="2017" name="Genome Announc.">
        <title>Complete Genome Sequences of Two Acetylene-Fermenting Pelobacter acetylenicus Strains.</title>
        <authorList>
            <person name="Sutton J.M."/>
            <person name="Baesman S.M."/>
            <person name="Fierst J.L."/>
            <person name="Poret-Peterson A.T."/>
            <person name="Oremland R.S."/>
            <person name="Dunlap D.S."/>
            <person name="Akob D.M."/>
        </authorList>
    </citation>
    <scope>NUCLEOTIDE SEQUENCE [LARGE SCALE GENOMIC DNA]</scope>
    <source>
        <strain evidence="2 3">DSM 3247</strain>
    </source>
</reference>
<dbReference type="Proteomes" id="UP000182264">
    <property type="component" value="Chromosome"/>
</dbReference>
<evidence type="ECO:0000313" key="3">
    <source>
        <dbReference type="Proteomes" id="UP000182264"/>
    </source>
</evidence>
<name>A0A1L3GDF4_SYNAC</name>
<keyword evidence="1" id="KW-1133">Transmembrane helix</keyword>
<feature type="transmembrane region" description="Helical" evidence="1">
    <location>
        <begin position="56"/>
        <end position="79"/>
    </location>
</feature>
<evidence type="ECO:0000256" key="1">
    <source>
        <dbReference type="SAM" id="Phobius"/>
    </source>
</evidence>
<dbReference type="AlphaFoldDB" id="A0A1L3GDF4"/>
<dbReference type="KEGG" id="pace:A6070_10925"/>
<keyword evidence="3" id="KW-1185">Reference proteome</keyword>
<feature type="transmembrane region" description="Helical" evidence="1">
    <location>
        <begin position="20"/>
        <end position="49"/>
    </location>
</feature>
<keyword evidence="1" id="KW-0812">Transmembrane</keyword>
<dbReference type="STRING" id="29542.A6070_10925"/>
<dbReference type="EMBL" id="CP015518">
    <property type="protein sequence ID" value="APG23982.1"/>
    <property type="molecule type" value="Genomic_DNA"/>
</dbReference>
<proteinExistence type="predicted"/>
<protein>
    <submittedName>
        <fullName evidence="2">Uncharacterized protein</fullName>
    </submittedName>
</protein>